<keyword evidence="1" id="KW-0813">Transport</keyword>
<dbReference type="InterPro" id="IPR027417">
    <property type="entry name" value="P-loop_NTPase"/>
</dbReference>
<dbReference type="InterPro" id="IPR050093">
    <property type="entry name" value="ABC_SmlMolc_Importer"/>
</dbReference>
<dbReference type="PANTHER" id="PTHR42781">
    <property type="entry name" value="SPERMIDINE/PUTRESCINE IMPORT ATP-BINDING PROTEIN POTA"/>
    <property type="match status" value="1"/>
</dbReference>
<protein>
    <recommendedName>
        <fullName evidence="4">Aliphatic sulfonates import ATP-binding protein SsuB</fullName>
    </recommendedName>
</protein>
<comment type="caution">
    <text evidence="2">The sequence shown here is derived from an EMBL/GenBank/DDBJ whole genome shotgun (WGS) entry which is preliminary data.</text>
</comment>
<evidence type="ECO:0000313" key="2">
    <source>
        <dbReference type="EMBL" id="MBO1916207.1"/>
    </source>
</evidence>
<dbReference type="Gene3D" id="3.40.50.300">
    <property type="entry name" value="P-loop containing nucleotide triphosphate hydrolases"/>
    <property type="match status" value="1"/>
</dbReference>
<dbReference type="AlphaFoldDB" id="A0A939NH79"/>
<evidence type="ECO:0000313" key="3">
    <source>
        <dbReference type="Proteomes" id="UP000664477"/>
    </source>
</evidence>
<name>A0A939NH79_PRORE</name>
<accession>A0A939NH79</accession>
<dbReference type="SUPFAM" id="SSF52540">
    <property type="entry name" value="P-loop containing nucleoside triphosphate hydrolases"/>
    <property type="match status" value="1"/>
</dbReference>
<organism evidence="2 3">
    <name type="scientific">Providencia rettgeri</name>
    <dbReference type="NCBI Taxonomy" id="587"/>
    <lineage>
        <taxon>Bacteria</taxon>
        <taxon>Pseudomonadati</taxon>
        <taxon>Pseudomonadota</taxon>
        <taxon>Gammaproteobacteria</taxon>
        <taxon>Enterobacterales</taxon>
        <taxon>Morganellaceae</taxon>
        <taxon>Providencia</taxon>
    </lineage>
</organism>
<proteinExistence type="predicted"/>
<gene>
    <name evidence="2" type="ORF">J4727_10180</name>
</gene>
<dbReference type="PANTHER" id="PTHR42781:SF8">
    <property type="entry name" value="BICARBONATE TRANSPORT ATP-BINDING PROTEIN CMPC"/>
    <property type="match status" value="1"/>
</dbReference>
<reference evidence="2" key="1">
    <citation type="submission" date="2021-03" db="EMBL/GenBank/DDBJ databases">
        <title>Molecular epidemiology and mechanisms of colistin and carbapenem resistance in Enterobacteriaceae from clinical isolates, the environment and porcine samples in Pretoria, South Africa.</title>
        <authorList>
            <person name="Bogoshi D."/>
            <person name="Mbelle N.M."/>
            <person name="Naidoo V."/>
            <person name="Osei Sekyere J."/>
        </authorList>
    </citation>
    <scope>NUCLEOTIDE SEQUENCE</scope>
    <source>
        <strain evidence="2">C052</strain>
    </source>
</reference>
<evidence type="ECO:0000256" key="1">
    <source>
        <dbReference type="ARBA" id="ARBA00022448"/>
    </source>
</evidence>
<dbReference type="Proteomes" id="UP000664477">
    <property type="component" value="Unassembled WGS sequence"/>
</dbReference>
<dbReference type="EMBL" id="JAGETQ010000046">
    <property type="protein sequence ID" value="MBO1916207.1"/>
    <property type="molecule type" value="Genomic_DNA"/>
</dbReference>
<evidence type="ECO:0008006" key="4">
    <source>
        <dbReference type="Google" id="ProtNLM"/>
    </source>
</evidence>
<sequence length="45" mass="5198">MLLDEPLGALDALTKIEMQREILSIKQEKQLTMILVTHDIEEAYI</sequence>